<name>U4LW64_PYROM</name>
<organism evidence="1 2">
    <name type="scientific">Pyronema omphalodes (strain CBS 100304)</name>
    <name type="common">Pyronema confluens</name>
    <dbReference type="NCBI Taxonomy" id="1076935"/>
    <lineage>
        <taxon>Eukaryota</taxon>
        <taxon>Fungi</taxon>
        <taxon>Dikarya</taxon>
        <taxon>Ascomycota</taxon>
        <taxon>Pezizomycotina</taxon>
        <taxon>Pezizomycetes</taxon>
        <taxon>Pezizales</taxon>
        <taxon>Pyronemataceae</taxon>
        <taxon>Pyronema</taxon>
    </lineage>
</organism>
<dbReference type="EMBL" id="HF936042">
    <property type="protein sequence ID" value="CCX33251.1"/>
    <property type="molecule type" value="Genomic_DNA"/>
</dbReference>
<accession>U4LW64</accession>
<reference evidence="1 2" key="1">
    <citation type="journal article" date="2013" name="PLoS Genet.">
        <title>The genome and development-dependent transcriptomes of Pyronema confluens: a window into fungal evolution.</title>
        <authorList>
            <person name="Traeger S."/>
            <person name="Altegoer F."/>
            <person name="Freitag M."/>
            <person name="Gabaldon T."/>
            <person name="Kempken F."/>
            <person name="Kumar A."/>
            <person name="Marcet-Houben M."/>
            <person name="Poggeler S."/>
            <person name="Stajich J.E."/>
            <person name="Nowrousian M."/>
        </authorList>
    </citation>
    <scope>NUCLEOTIDE SEQUENCE [LARGE SCALE GENOMIC DNA]</scope>
    <source>
        <strain evidence="2">CBS 100304</strain>
        <tissue evidence="1">Vegetative mycelium</tissue>
    </source>
</reference>
<dbReference type="AlphaFoldDB" id="U4LW64"/>
<evidence type="ECO:0000313" key="2">
    <source>
        <dbReference type="Proteomes" id="UP000018144"/>
    </source>
</evidence>
<dbReference type="Proteomes" id="UP000018144">
    <property type="component" value="Unassembled WGS sequence"/>
</dbReference>
<gene>
    <name evidence="1" type="ORF">PCON_14291</name>
</gene>
<protein>
    <submittedName>
        <fullName evidence="1">Uncharacterized protein</fullName>
    </submittedName>
</protein>
<evidence type="ECO:0000313" key="1">
    <source>
        <dbReference type="EMBL" id="CCX33251.1"/>
    </source>
</evidence>
<proteinExistence type="predicted"/>
<keyword evidence="2" id="KW-1185">Reference proteome</keyword>
<sequence>MQYGLVVKKCFAYVNSGAHSPHPPPF</sequence>